<comment type="similarity">
    <text evidence="1">Belongs to the short-chain dehydrogenases/reductases (SDR) family.</text>
</comment>
<name>A0A974Y3P9_9GAMM</name>
<dbReference type="GO" id="GO:0016491">
    <property type="term" value="F:oxidoreductase activity"/>
    <property type="evidence" value="ECO:0007669"/>
    <property type="project" value="UniProtKB-KW"/>
</dbReference>
<dbReference type="Gene3D" id="3.40.50.720">
    <property type="entry name" value="NAD(P)-binding Rossmann-like Domain"/>
    <property type="match status" value="1"/>
</dbReference>
<evidence type="ECO:0000256" key="2">
    <source>
        <dbReference type="ARBA" id="ARBA00023002"/>
    </source>
</evidence>
<dbReference type="InterPro" id="IPR036291">
    <property type="entry name" value="NAD(P)-bd_dom_sf"/>
</dbReference>
<organism evidence="4 5">
    <name type="scientific">Agrilutibacter solisilvae</name>
    <dbReference type="NCBI Taxonomy" id="2763317"/>
    <lineage>
        <taxon>Bacteria</taxon>
        <taxon>Pseudomonadati</taxon>
        <taxon>Pseudomonadota</taxon>
        <taxon>Gammaproteobacteria</taxon>
        <taxon>Lysobacterales</taxon>
        <taxon>Lysobacteraceae</taxon>
        <taxon>Agrilutibacter</taxon>
    </lineage>
</organism>
<dbReference type="SUPFAM" id="SSF51735">
    <property type="entry name" value="NAD(P)-binding Rossmann-fold domains"/>
    <property type="match status" value="1"/>
</dbReference>
<reference evidence="4 5" key="1">
    <citation type="submission" date="2021-03" db="EMBL/GenBank/DDBJ databases">
        <title>Lysobacter sp. nov. isolated from soil of gangwondo yeongwol, south Korea.</title>
        <authorList>
            <person name="Kim K.R."/>
            <person name="Kim K.H."/>
            <person name="Jeon C.O."/>
        </authorList>
    </citation>
    <scope>NUCLEOTIDE SEQUENCE [LARGE SCALE GENOMIC DNA]</scope>
    <source>
        <strain evidence="4 5">R19</strain>
    </source>
</reference>
<protein>
    <submittedName>
        <fullName evidence="4">SDR family oxidoreductase</fullName>
    </submittedName>
</protein>
<feature type="region of interest" description="Disordered" evidence="3">
    <location>
        <begin position="284"/>
        <end position="315"/>
    </location>
</feature>
<dbReference type="Pfam" id="PF00106">
    <property type="entry name" value="adh_short"/>
    <property type="match status" value="1"/>
</dbReference>
<evidence type="ECO:0000256" key="3">
    <source>
        <dbReference type="SAM" id="MobiDB-lite"/>
    </source>
</evidence>
<sequence>MIGIIRSPLLVLGATGTVGQGVVEAAVAAGRPVVAVARKAGELARLGERHAGADLTTLAGSVATDEDAERLATAVRALGRPIGGVIAAVSSCANRGGLLQQSSQALRCRLDTDLFPHLAAARAFLPLLAQANRGGSYVVVGGPGSDRPWAGYGHRSIAAAALRMLVSALHDEARPLGVRVQLLSVEAPVRTDCRDACPHWPAASEIGRQALALVDGAGARGRPRAVVPFVATTFVATTAPVANAAAGVPVPDLAQTPGGNPALLTERWLEDTRTLLASIAGGDEQAGAAAVPDAPPSCHAHSNALTSDPHKEASP</sequence>
<keyword evidence="5" id="KW-1185">Reference proteome</keyword>
<dbReference type="EMBL" id="CP071518">
    <property type="protein sequence ID" value="QSX77251.1"/>
    <property type="molecule type" value="Genomic_DNA"/>
</dbReference>
<dbReference type="Proteomes" id="UP000639274">
    <property type="component" value="Chromosome"/>
</dbReference>
<proteinExistence type="inferred from homology"/>
<evidence type="ECO:0000313" key="5">
    <source>
        <dbReference type="Proteomes" id="UP000639274"/>
    </source>
</evidence>
<dbReference type="AlphaFoldDB" id="A0A974Y3P9"/>
<evidence type="ECO:0000313" key="4">
    <source>
        <dbReference type="EMBL" id="QSX77251.1"/>
    </source>
</evidence>
<dbReference type="PANTHER" id="PTHR43669:SF12">
    <property type="entry name" value="BLR5618 PROTEIN"/>
    <property type="match status" value="1"/>
</dbReference>
<dbReference type="CDD" id="cd05233">
    <property type="entry name" value="SDR_c"/>
    <property type="match status" value="1"/>
</dbReference>
<keyword evidence="2" id="KW-0560">Oxidoreductase</keyword>
<dbReference type="RefSeq" id="WP_200611900.1">
    <property type="nucleotide sequence ID" value="NZ_CP071518.1"/>
</dbReference>
<accession>A0A974Y3P9</accession>
<dbReference type="InterPro" id="IPR002347">
    <property type="entry name" value="SDR_fam"/>
</dbReference>
<dbReference type="KEGG" id="lsf:I8J32_010660"/>
<evidence type="ECO:0000256" key="1">
    <source>
        <dbReference type="ARBA" id="ARBA00006484"/>
    </source>
</evidence>
<gene>
    <name evidence="4" type="ORF">I8J32_010660</name>
</gene>
<dbReference type="PANTHER" id="PTHR43669">
    <property type="entry name" value="5-KETO-D-GLUCONATE 5-REDUCTASE"/>
    <property type="match status" value="1"/>
</dbReference>